<dbReference type="STRING" id="390270.SAMN04488005_2163"/>
<dbReference type="OrthoDB" id="7187254at2"/>
<keyword evidence="3" id="KW-1185">Reference proteome</keyword>
<gene>
    <name evidence="2" type="ORF">SAMN04488005_2163</name>
</gene>
<dbReference type="RefSeq" id="WP_090199771.1">
    <property type="nucleotide sequence ID" value="NZ_FOYP01000001.1"/>
</dbReference>
<accession>A0A1I6GU82</accession>
<keyword evidence="1" id="KW-0472">Membrane</keyword>
<proteinExistence type="predicted"/>
<reference evidence="3" key="1">
    <citation type="submission" date="2016-10" db="EMBL/GenBank/DDBJ databases">
        <authorList>
            <person name="Varghese N."/>
            <person name="Submissions S."/>
        </authorList>
    </citation>
    <scope>NUCLEOTIDE SEQUENCE [LARGE SCALE GENOMIC DNA]</scope>
    <source>
        <strain evidence="3">DSM 26879</strain>
    </source>
</reference>
<evidence type="ECO:0000313" key="3">
    <source>
        <dbReference type="Proteomes" id="UP000199478"/>
    </source>
</evidence>
<sequence length="253" mass="26955">MSALNDKITADMLHAFVDGQLDDADMAIVEAYLNENPDALDDVTAWEQQNAAINALYPARDTPPSMPALPTEPANTNAPSGLSWAAIAASVMMLAVGLAGGWIARGNQTNPALIASLVQEAVQAHAVYSIDPHRPVEVAASDEETLIRWLSNRVGEPLQAPDLTTNGFTLVGGRLVSATEGPAAQFMYEDATGKRITLFAVKGATGQLASFNYNQTGDTGSFYWEDANLSYAIVGDVDREALNQLAISIYNQL</sequence>
<dbReference type="Proteomes" id="UP000199478">
    <property type="component" value="Unassembled WGS sequence"/>
</dbReference>
<name>A0A1I6GU82_9RHOB</name>
<keyword evidence="1 2" id="KW-0812">Transmembrane</keyword>
<dbReference type="EMBL" id="FOYP01000001">
    <property type="protein sequence ID" value="SFR45659.1"/>
    <property type="molecule type" value="Genomic_DNA"/>
</dbReference>
<feature type="transmembrane region" description="Helical" evidence="1">
    <location>
        <begin position="82"/>
        <end position="104"/>
    </location>
</feature>
<keyword evidence="1" id="KW-1133">Transmembrane helix</keyword>
<organism evidence="2 3">
    <name type="scientific">Yoonia tamlensis</name>
    <dbReference type="NCBI Taxonomy" id="390270"/>
    <lineage>
        <taxon>Bacteria</taxon>
        <taxon>Pseudomonadati</taxon>
        <taxon>Pseudomonadota</taxon>
        <taxon>Alphaproteobacteria</taxon>
        <taxon>Rhodobacterales</taxon>
        <taxon>Paracoccaceae</taxon>
        <taxon>Yoonia</taxon>
    </lineage>
</organism>
<evidence type="ECO:0000313" key="2">
    <source>
        <dbReference type="EMBL" id="SFR45659.1"/>
    </source>
</evidence>
<evidence type="ECO:0000256" key="1">
    <source>
        <dbReference type="SAM" id="Phobius"/>
    </source>
</evidence>
<dbReference type="AlphaFoldDB" id="A0A1I6GU82"/>
<protein>
    <submittedName>
        <fullName evidence="2">Transmembrane transcriptional regulator (Anti-sigma factor RsiW)</fullName>
    </submittedName>
</protein>